<dbReference type="Proteomes" id="UP000224634">
    <property type="component" value="Unassembled WGS sequence"/>
</dbReference>
<protein>
    <recommendedName>
        <fullName evidence="4">MARVEL domain-containing protein</fullName>
    </recommendedName>
</protein>
<evidence type="ECO:0000313" key="2">
    <source>
        <dbReference type="EMBL" id="PGH08506.1"/>
    </source>
</evidence>
<reference evidence="2 3" key="1">
    <citation type="submission" date="2017-10" db="EMBL/GenBank/DDBJ databases">
        <title>Comparative genomics in systemic dimorphic fungi from Ajellomycetaceae.</title>
        <authorList>
            <person name="Munoz J.F."/>
            <person name="Mcewen J.G."/>
            <person name="Clay O.K."/>
            <person name="Cuomo C.A."/>
        </authorList>
    </citation>
    <scope>NUCLEOTIDE SEQUENCE [LARGE SCALE GENOMIC DNA]</scope>
    <source>
        <strain evidence="2 3">UAMH7299</strain>
    </source>
</reference>
<evidence type="ECO:0008006" key="4">
    <source>
        <dbReference type="Google" id="ProtNLM"/>
    </source>
</evidence>
<accession>A0A2B7XHA4</accession>
<dbReference type="OrthoDB" id="4186131at2759"/>
<feature type="transmembrane region" description="Helical" evidence="1">
    <location>
        <begin position="7"/>
        <end position="28"/>
    </location>
</feature>
<proteinExistence type="predicted"/>
<organism evidence="2 3">
    <name type="scientific">Polytolypa hystricis (strain UAMH7299)</name>
    <dbReference type="NCBI Taxonomy" id="1447883"/>
    <lineage>
        <taxon>Eukaryota</taxon>
        <taxon>Fungi</taxon>
        <taxon>Dikarya</taxon>
        <taxon>Ascomycota</taxon>
        <taxon>Pezizomycotina</taxon>
        <taxon>Eurotiomycetes</taxon>
        <taxon>Eurotiomycetidae</taxon>
        <taxon>Onygenales</taxon>
        <taxon>Onygenales incertae sedis</taxon>
        <taxon>Polytolypa</taxon>
    </lineage>
</organism>
<name>A0A2B7XHA4_POLH7</name>
<keyword evidence="1" id="KW-1133">Transmembrane helix</keyword>
<evidence type="ECO:0000256" key="1">
    <source>
        <dbReference type="SAM" id="Phobius"/>
    </source>
</evidence>
<evidence type="ECO:0000313" key="3">
    <source>
        <dbReference type="Proteomes" id="UP000224634"/>
    </source>
</evidence>
<comment type="caution">
    <text evidence="2">The sequence shown here is derived from an EMBL/GenBank/DDBJ whole genome shotgun (WGS) entry which is preliminary data.</text>
</comment>
<keyword evidence="1" id="KW-0472">Membrane</keyword>
<dbReference type="EMBL" id="PDNA01000159">
    <property type="protein sequence ID" value="PGH08506.1"/>
    <property type="molecule type" value="Genomic_DNA"/>
</dbReference>
<keyword evidence="3" id="KW-1185">Reference proteome</keyword>
<keyword evidence="1" id="KW-0812">Transmembrane</keyword>
<dbReference type="AlphaFoldDB" id="A0A2B7XHA4"/>
<sequence length="142" mass="15279">MAKPSAFIMILHIIALPIAITGAVGLGWATTELSSPDSGIFFELMGCAALAASGLWCIIALLIHTLLRSRNRLVHPATFITVDIIVGLYAIIGGTFIILSPFSRISWITCDKGHWTSICDDSQGRSAVIWRFVAAAFCFLVA</sequence>
<feature type="transmembrane region" description="Helical" evidence="1">
    <location>
        <begin position="40"/>
        <end position="67"/>
    </location>
</feature>
<gene>
    <name evidence="2" type="ORF">AJ80_07826</name>
</gene>
<feature type="transmembrane region" description="Helical" evidence="1">
    <location>
        <begin position="79"/>
        <end position="102"/>
    </location>
</feature>